<feature type="transmembrane region" description="Helical" evidence="2">
    <location>
        <begin position="6"/>
        <end position="29"/>
    </location>
</feature>
<dbReference type="GeneID" id="9229177"/>
<evidence type="ECO:0000313" key="4">
    <source>
        <dbReference type="Proteomes" id="UP000002035"/>
    </source>
</evidence>
<reference evidence="4" key="1">
    <citation type="journal article" date="2012" name="MBio">
        <title>Comparative genome analysis of Trichophyton rubrum and related dermatophytes reveals candidate genes involved in infection.</title>
        <authorList>
            <person name="Martinez D.A."/>
            <person name="Oliver B.G."/>
            <person name="Graeser Y."/>
            <person name="Goldberg J.M."/>
            <person name="Li W."/>
            <person name="Martinez-Rossi N.M."/>
            <person name="Monod M."/>
            <person name="Shelest E."/>
            <person name="Barton R.C."/>
            <person name="Birch E."/>
            <person name="Brakhage A.A."/>
            <person name="Chen Z."/>
            <person name="Gurr S.J."/>
            <person name="Heiman D."/>
            <person name="Heitman J."/>
            <person name="Kosti I."/>
            <person name="Rossi A."/>
            <person name="Saif S."/>
            <person name="Samalova M."/>
            <person name="Saunders C.W."/>
            <person name="Shea T."/>
            <person name="Summerbell R.C."/>
            <person name="Xu J."/>
            <person name="Young S."/>
            <person name="Zeng Q."/>
            <person name="Birren B.W."/>
            <person name="Cuomo C.A."/>
            <person name="White T.C."/>
        </authorList>
    </citation>
    <scope>NUCLEOTIDE SEQUENCE [LARGE SCALE GENOMIC DNA]</scope>
    <source>
        <strain evidence="4">ATCC MYA-4605 / CBS 113480</strain>
    </source>
</reference>
<feature type="region of interest" description="Disordered" evidence="1">
    <location>
        <begin position="85"/>
        <end position="106"/>
    </location>
</feature>
<gene>
    <name evidence="3" type="ORF">MCYG_02057</name>
</gene>
<dbReference type="HOGENOM" id="CLU_1695060_0_0_1"/>
<feature type="compositionally biased region" description="Basic and acidic residues" evidence="1">
    <location>
        <begin position="85"/>
        <end position="103"/>
    </location>
</feature>
<sequence length="155" mass="17129">MDETSVYSFVLLGLLIFAIFFVVFTIVMVSRCELPSSISAPLRNRAVRREHVSDIQLRTFWPSAPAPVPQPDNLDVGCIKRAPSEIKDSNYENSRPSRDRDTTLQRPSPAFLANTFLTPGYDDQPTPAVSTKAWGTAGRVSPIGFAGMNMTSHRA</sequence>
<evidence type="ECO:0000313" key="3">
    <source>
        <dbReference type="EMBL" id="EEQ29238.1"/>
    </source>
</evidence>
<keyword evidence="4" id="KW-1185">Reference proteome</keyword>
<organism evidence="3 4">
    <name type="scientific">Arthroderma otae (strain ATCC MYA-4605 / CBS 113480)</name>
    <name type="common">Microsporum canis</name>
    <dbReference type="NCBI Taxonomy" id="554155"/>
    <lineage>
        <taxon>Eukaryota</taxon>
        <taxon>Fungi</taxon>
        <taxon>Dikarya</taxon>
        <taxon>Ascomycota</taxon>
        <taxon>Pezizomycotina</taxon>
        <taxon>Eurotiomycetes</taxon>
        <taxon>Eurotiomycetidae</taxon>
        <taxon>Onygenales</taxon>
        <taxon>Arthrodermataceae</taxon>
        <taxon>Microsporum</taxon>
    </lineage>
</organism>
<keyword evidence="2" id="KW-0812">Transmembrane</keyword>
<dbReference type="RefSeq" id="XP_002849123.1">
    <property type="nucleotide sequence ID" value="XM_002849077.1"/>
</dbReference>
<proteinExistence type="predicted"/>
<dbReference type="OMA" id="VETMESN"/>
<keyword evidence="2" id="KW-0472">Membrane</keyword>
<accession>C5FIG9</accession>
<protein>
    <submittedName>
        <fullName evidence="3">Uncharacterized protein</fullName>
    </submittedName>
</protein>
<name>C5FIG9_ARTOC</name>
<dbReference type="EMBL" id="DS995702">
    <property type="protein sequence ID" value="EEQ29238.1"/>
    <property type="molecule type" value="Genomic_DNA"/>
</dbReference>
<evidence type="ECO:0000256" key="2">
    <source>
        <dbReference type="SAM" id="Phobius"/>
    </source>
</evidence>
<dbReference type="AlphaFoldDB" id="C5FIG9"/>
<dbReference type="Proteomes" id="UP000002035">
    <property type="component" value="Unassembled WGS sequence"/>
</dbReference>
<dbReference type="VEuPathDB" id="FungiDB:MCYG_02057"/>
<evidence type="ECO:0000256" key="1">
    <source>
        <dbReference type="SAM" id="MobiDB-lite"/>
    </source>
</evidence>
<keyword evidence="2" id="KW-1133">Transmembrane helix</keyword>